<name>A0AAD5SP92_9FUNG</name>
<gene>
    <name evidence="3" type="ORF">HK100_009981</name>
</gene>
<feature type="non-terminal residue" evidence="3">
    <location>
        <position position="496"/>
    </location>
</feature>
<feature type="region of interest" description="Disordered" evidence="1">
    <location>
        <begin position="265"/>
        <end position="309"/>
    </location>
</feature>
<evidence type="ECO:0000313" key="4">
    <source>
        <dbReference type="Proteomes" id="UP001211907"/>
    </source>
</evidence>
<dbReference type="AlphaFoldDB" id="A0AAD5SP92"/>
<evidence type="ECO:0000256" key="2">
    <source>
        <dbReference type="SAM" id="Phobius"/>
    </source>
</evidence>
<reference evidence="3" key="1">
    <citation type="submission" date="2020-05" db="EMBL/GenBank/DDBJ databases">
        <title>Phylogenomic resolution of chytrid fungi.</title>
        <authorList>
            <person name="Stajich J.E."/>
            <person name="Amses K."/>
            <person name="Simmons R."/>
            <person name="Seto K."/>
            <person name="Myers J."/>
            <person name="Bonds A."/>
            <person name="Quandt C.A."/>
            <person name="Barry K."/>
            <person name="Liu P."/>
            <person name="Grigoriev I."/>
            <person name="Longcore J.E."/>
            <person name="James T.Y."/>
        </authorList>
    </citation>
    <scope>NUCLEOTIDE SEQUENCE</scope>
    <source>
        <strain evidence="3">JEL0513</strain>
    </source>
</reference>
<feature type="compositionally biased region" description="Basic and acidic residues" evidence="1">
    <location>
        <begin position="292"/>
        <end position="302"/>
    </location>
</feature>
<keyword evidence="2" id="KW-1133">Transmembrane helix</keyword>
<keyword evidence="2" id="KW-0472">Membrane</keyword>
<dbReference type="EMBL" id="JADGJH010005314">
    <property type="protein sequence ID" value="KAJ3081084.1"/>
    <property type="molecule type" value="Genomic_DNA"/>
</dbReference>
<evidence type="ECO:0000256" key="1">
    <source>
        <dbReference type="SAM" id="MobiDB-lite"/>
    </source>
</evidence>
<keyword evidence="4" id="KW-1185">Reference proteome</keyword>
<protein>
    <submittedName>
        <fullName evidence="3">Uncharacterized protein</fullName>
    </submittedName>
</protein>
<proteinExistence type="predicted"/>
<keyword evidence="2" id="KW-0812">Transmembrane</keyword>
<accession>A0AAD5SP92</accession>
<sequence length="496" mass="50917">MSSCTVLTNNTVCGPGFAGAVISNYASFIATVGQISNASTFTDAAHGCSASSALNNAVGAMRYQTAWACAVAVLEGCTSSSSNATSAASTYSTVTLCPVSASLAVTSYSLVYASSACPAIPTTKGLGKMAARNASLSLIIAQSLSASSTSCLLSVPSENICGFVNATLGAAFCLANPTQLCCVSPSLLQVPVVKGTVIYPTTNVASASSNTTDTGTTSGGMMLSNSAMAGLVVAVVAVLVGILVAINHFRKRKRANSVRSSKAYTFDADNGNQTPTDGRRPSFTAFPRKLSHASDKGSDLRQQKQQTPVPLASTAYASYNAIVKPASATTHSKQSSNNSNSHLAKPPPTIAILTSPRGREIKRPSPSDNSSSIQNNPSLAFRNQQTATLRSGFSSYSEVTDTNPSTKQITSSIQFNALRASGTGQGNAVAANNYNNNQFISTSSYSPPNVGNNYNNPAAAPAFNSLSRVATKDNGNALSAGSNSPSIEFIPIPGLE</sequence>
<feature type="compositionally biased region" description="Polar residues" evidence="1">
    <location>
        <begin position="366"/>
        <end position="376"/>
    </location>
</feature>
<feature type="transmembrane region" description="Helical" evidence="2">
    <location>
        <begin position="227"/>
        <end position="249"/>
    </location>
</feature>
<feature type="region of interest" description="Disordered" evidence="1">
    <location>
        <begin position="327"/>
        <end position="376"/>
    </location>
</feature>
<evidence type="ECO:0000313" key="3">
    <source>
        <dbReference type="EMBL" id="KAJ3081084.1"/>
    </source>
</evidence>
<comment type="caution">
    <text evidence="3">The sequence shown here is derived from an EMBL/GenBank/DDBJ whole genome shotgun (WGS) entry which is preliminary data.</text>
</comment>
<dbReference type="Proteomes" id="UP001211907">
    <property type="component" value="Unassembled WGS sequence"/>
</dbReference>
<organism evidence="3 4">
    <name type="scientific">Physocladia obscura</name>
    <dbReference type="NCBI Taxonomy" id="109957"/>
    <lineage>
        <taxon>Eukaryota</taxon>
        <taxon>Fungi</taxon>
        <taxon>Fungi incertae sedis</taxon>
        <taxon>Chytridiomycota</taxon>
        <taxon>Chytridiomycota incertae sedis</taxon>
        <taxon>Chytridiomycetes</taxon>
        <taxon>Chytridiales</taxon>
        <taxon>Chytriomycetaceae</taxon>
        <taxon>Physocladia</taxon>
    </lineage>
</organism>